<reference evidence="2" key="1">
    <citation type="journal article" date="2023" name="Nat. Plants">
        <title>Single-cell RNA sequencing provides a high-resolution roadmap for understanding the multicellular compartmentation of specialized metabolism.</title>
        <authorList>
            <person name="Sun S."/>
            <person name="Shen X."/>
            <person name="Li Y."/>
            <person name="Li Y."/>
            <person name="Wang S."/>
            <person name="Li R."/>
            <person name="Zhang H."/>
            <person name="Shen G."/>
            <person name="Guo B."/>
            <person name="Wei J."/>
            <person name="Xu J."/>
            <person name="St-Pierre B."/>
            <person name="Chen S."/>
            <person name="Sun C."/>
        </authorList>
    </citation>
    <scope>NUCLEOTIDE SEQUENCE [LARGE SCALE GENOMIC DNA]</scope>
</reference>
<keyword evidence="2" id="KW-1185">Reference proteome</keyword>
<organism evidence="1 2">
    <name type="scientific">Catharanthus roseus</name>
    <name type="common">Madagascar periwinkle</name>
    <name type="synonym">Vinca rosea</name>
    <dbReference type="NCBI Taxonomy" id="4058"/>
    <lineage>
        <taxon>Eukaryota</taxon>
        <taxon>Viridiplantae</taxon>
        <taxon>Streptophyta</taxon>
        <taxon>Embryophyta</taxon>
        <taxon>Tracheophyta</taxon>
        <taxon>Spermatophyta</taxon>
        <taxon>Magnoliopsida</taxon>
        <taxon>eudicotyledons</taxon>
        <taxon>Gunneridae</taxon>
        <taxon>Pentapetalae</taxon>
        <taxon>asterids</taxon>
        <taxon>lamiids</taxon>
        <taxon>Gentianales</taxon>
        <taxon>Apocynaceae</taxon>
        <taxon>Rauvolfioideae</taxon>
        <taxon>Vinceae</taxon>
        <taxon>Catharanthinae</taxon>
        <taxon>Catharanthus</taxon>
    </lineage>
</organism>
<dbReference type="Proteomes" id="UP001060085">
    <property type="component" value="Linkage Group LG01"/>
</dbReference>
<proteinExistence type="predicted"/>
<protein>
    <submittedName>
        <fullName evidence="1">Uncharacterized protein</fullName>
    </submittedName>
</protein>
<evidence type="ECO:0000313" key="2">
    <source>
        <dbReference type="Proteomes" id="UP001060085"/>
    </source>
</evidence>
<gene>
    <name evidence="1" type="ORF">M9H77_04175</name>
</gene>
<accession>A0ACC0CDM0</accession>
<comment type="caution">
    <text evidence="1">The sequence shown here is derived from an EMBL/GenBank/DDBJ whole genome shotgun (WGS) entry which is preliminary data.</text>
</comment>
<name>A0ACC0CDM0_CATRO</name>
<dbReference type="EMBL" id="CM044701">
    <property type="protein sequence ID" value="KAI5682947.1"/>
    <property type="molecule type" value="Genomic_DNA"/>
</dbReference>
<evidence type="ECO:0000313" key="1">
    <source>
        <dbReference type="EMBL" id="KAI5682947.1"/>
    </source>
</evidence>
<sequence length="401" mass="44405">MTLAIVVEDRSGTGADTELAERLGGEVKKKKKKKKFVIYLDRILALFLLLSVLNCDLYCSDLVRNTPELSVDIGKKYEFDPANSCEDVLCHILQKVSDIKSQTRCSRDVEMGRSGPLLPIKETPCNVALQKMFSLVLQSLVLRISDEELKDAMFEGSHSVFLSLKERSGLVGRAHCDDKIPGDVDNSNGPVQEFEGRIKDVQVVLPNQVVSPSTSKNGVDVSQERVPDRNSPPSKRNRTDSNGGKPERDTHKDQIMQEDCYDPCAETAKKFKPDVHITECAAVEKLRTSAKDGPLADSSERIVEHIDKKRCNLENEAEIGGMDMEYNGTHDAGNQQAEFKQNEAEIKVVDNKDFDIASDGANPFAALQLRMRSSSVDGAGDEDCQLQTPIHDNIEVNIPSK</sequence>